<dbReference type="AlphaFoldDB" id="A0A816RZH5"/>
<dbReference type="PANTHER" id="PTHR11071">
    <property type="entry name" value="PEPTIDYL-PROLYL CIS-TRANS ISOMERASE"/>
    <property type="match status" value="1"/>
</dbReference>
<proteinExistence type="inferred from homology"/>
<dbReference type="EMBL" id="CAJOBI010099331">
    <property type="protein sequence ID" value="CAF4580275.1"/>
    <property type="molecule type" value="Genomic_DNA"/>
</dbReference>
<dbReference type="Proteomes" id="UP000663824">
    <property type="component" value="Unassembled WGS sequence"/>
</dbReference>
<dbReference type="GO" id="GO:0016018">
    <property type="term" value="F:cyclosporin A binding"/>
    <property type="evidence" value="ECO:0007669"/>
    <property type="project" value="TreeGrafter"/>
</dbReference>
<evidence type="ECO:0000313" key="5">
    <source>
        <dbReference type="Proteomes" id="UP000663824"/>
    </source>
</evidence>
<comment type="similarity">
    <text evidence="1">Belongs to the cyclophilin-type PPIase family.</text>
</comment>
<dbReference type="PANTHER" id="PTHR11071:SF561">
    <property type="entry name" value="PEPTIDYL-PROLYL CIS-TRANS ISOMERASE D-RELATED"/>
    <property type="match status" value="1"/>
</dbReference>
<organism evidence="3 5">
    <name type="scientific">Rotaria magnacalcarata</name>
    <dbReference type="NCBI Taxonomy" id="392030"/>
    <lineage>
        <taxon>Eukaryota</taxon>
        <taxon>Metazoa</taxon>
        <taxon>Spiralia</taxon>
        <taxon>Gnathifera</taxon>
        <taxon>Rotifera</taxon>
        <taxon>Eurotatoria</taxon>
        <taxon>Bdelloidea</taxon>
        <taxon>Philodinida</taxon>
        <taxon>Philodinidae</taxon>
        <taxon>Rotaria</taxon>
    </lineage>
</organism>
<dbReference type="Gene3D" id="2.40.100.10">
    <property type="entry name" value="Cyclophilin-like"/>
    <property type="match status" value="1"/>
</dbReference>
<comment type="function">
    <text evidence="1">PPIases accelerate the folding of proteins. It catalyzes the cis-trans isomerization of proline imidic peptide bonds in oligopeptides.</text>
</comment>
<dbReference type="InterPro" id="IPR029000">
    <property type="entry name" value="Cyclophilin-like_dom_sf"/>
</dbReference>
<reference evidence="3" key="1">
    <citation type="submission" date="2021-02" db="EMBL/GenBank/DDBJ databases">
        <authorList>
            <person name="Nowell W R."/>
        </authorList>
    </citation>
    <scope>NUCLEOTIDE SEQUENCE</scope>
</reference>
<dbReference type="InterPro" id="IPR002130">
    <property type="entry name" value="Cyclophilin-type_PPIase_dom"/>
</dbReference>
<dbReference type="PROSITE" id="PS50072">
    <property type="entry name" value="CSA_PPIASE_2"/>
    <property type="match status" value="1"/>
</dbReference>
<feature type="domain" description="PPIase cyclophilin-type" evidence="2">
    <location>
        <begin position="121"/>
        <end position="181"/>
    </location>
</feature>
<comment type="catalytic activity">
    <reaction evidence="1">
        <text>[protein]-peptidylproline (omega=180) = [protein]-peptidylproline (omega=0)</text>
        <dbReference type="Rhea" id="RHEA:16237"/>
        <dbReference type="Rhea" id="RHEA-COMP:10747"/>
        <dbReference type="Rhea" id="RHEA-COMP:10748"/>
        <dbReference type="ChEBI" id="CHEBI:83833"/>
        <dbReference type="ChEBI" id="CHEBI:83834"/>
        <dbReference type="EC" id="5.2.1.8"/>
    </reaction>
</comment>
<dbReference type="PRINTS" id="PR00153">
    <property type="entry name" value="CSAPPISMRASE"/>
</dbReference>
<name>A0A816RZH5_9BILA</name>
<comment type="caution">
    <text evidence="3">The sequence shown here is derived from an EMBL/GenBank/DDBJ whole genome shotgun (WGS) entry which is preliminary data.</text>
</comment>
<protein>
    <recommendedName>
        <fullName evidence="1">Peptidyl-prolyl cis-trans isomerase</fullName>
        <shortName evidence="1">PPIase</shortName>
        <ecNumber evidence="1">5.2.1.8</ecNumber>
    </recommendedName>
</protein>
<dbReference type="Proteomes" id="UP000676336">
    <property type="component" value="Unassembled WGS sequence"/>
</dbReference>
<evidence type="ECO:0000313" key="4">
    <source>
        <dbReference type="EMBL" id="CAF4580275.1"/>
    </source>
</evidence>
<dbReference type="Pfam" id="PF00160">
    <property type="entry name" value="Pro_isomerase"/>
    <property type="match status" value="1"/>
</dbReference>
<dbReference type="SUPFAM" id="SSF50891">
    <property type="entry name" value="Cyclophilin-like"/>
    <property type="match status" value="1"/>
</dbReference>
<sequence length="190" mass="22412">MNNNQQKTITKQVKESFIRSSISIFDNEYFIVDREELVENEQHISFRRDALLVKTKHIFEDNAYTITFLSKNTADFFQVMVNDHFPETDEIKNKERFSSKLKRKIRFLYPDERFNTLPNVYIDISINNKPVGRIRFRLFDGLVPKTAAYFRALCTGKKGVGYNGSTFHRVVPGLMVQSNDFYLHFFCIIN</sequence>
<dbReference type="GO" id="GO:0003755">
    <property type="term" value="F:peptidyl-prolyl cis-trans isomerase activity"/>
    <property type="evidence" value="ECO:0007669"/>
    <property type="project" value="UniProtKB-UniRule"/>
</dbReference>
<dbReference type="GO" id="GO:0006457">
    <property type="term" value="P:protein folding"/>
    <property type="evidence" value="ECO:0007669"/>
    <property type="project" value="TreeGrafter"/>
</dbReference>
<dbReference type="EMBL" id="CAJNRE010008880">
    <property type="protein sequence ID" value="CAF2077474.1"/>
    <property type="molecule type" value="Genomic_DNA"/>
</dbReference>
<gene>
    <name evidence="3" type="ORF">MBJ925_LOCUS17897</name>
    <name evidence="4" type="ORF">SMN809_LOCUS38243</name>
</gene>
<evidence type="ECO:0000259" key="2">
    <source>
        <dbReference type="PROSITE" id="PS50072"/>
    </source>
</evidence>
<dbReference type="GO" id="GO:0005737">
    <property type="term" value="C:cytoplasm"/>
    <property type="evidence" value="ECO:0007669"/>
    <property type="project" value="TreeGrafter"/>
</dbReference>
<evidence type="ECO:0000256" key="1">
    <source>
        <dbReference type="RuleBase" id="RU363019"/>
    </source>
</evidence>
<keyword evidence="1" id="KW-0413">Isomerase</keyword>
<evidence type="ECO:0000313" key="3">
    <source>
        <dbReference type="EMBL" id="CAF2077474.1"/>
    </source>
</evidence>
<dbReference type="EC" id="5.2.1.8" evidence="1"/>
<accession>A0A816RZH5</accession>
<keyword evidence="1" id="KW-0697">Rotamase</keyword>